<proteinExistence type="predicted"/>
<accession>A0A8S9K2W5</accession>
<dbReference type="EMBL" id="QGKY02000190">
    <property type="protein sequence ID" value="KAF2587746.1"/>
    <property type="molecule type" value="Genomic_DNA"/>
</dbReference>
<name>A0A8S9K2W5_BRACR</name>
<feature type="region of interest" description="Disordered" evidence="1">
    <location>
        <begin position="158"/>
        <end position="185"/>
    </location>
</feature>
<gene>
    <name evidence="2" type="ORF">F2Q70_00039307</name>
</gene>
<reference evidence="2" key="1">
    <citation type="submission" date="2019-12" db="EMBL/GenBank/DDBJ databases">
        <title>Genome sequencing and annotation of Brassica cretica.</title>
        <authorList>
            <person name="Studholme D.J."/>
            <person name="Sarris P.F."/>
        </authorList>
    </citation>
    <scope>NUCLEOTIDE SEQUENCE</scope>
    <source>
        <strain evidence="2">PFS-102/07</strain>
        <tissue evidence="2">Leaf</tissue>
    </source>
</reference>
<sequence>MIRNLNYDRESFTLVRDLRIRPSPNDSYELQLPKQTPNLKSGRKIESERPSNGPKRITGDLVKKSIRWSKVNPVNSDPSRSTLDQIEIELNHPVFLNRFQRYLRSRRNKSEFDTISGEELRREDGFCLIQLGRSSNWTGPARPYPAVDPARPFTELDWSNSANGRAESRGRSSSAVCRTGGRSSSAVCRTGLVQLGERPS</sequence>
<feature type="compositionally biased region" description="Low complexity" evidence="1">
    <location>
        <begin position="161"/>
        <end position="175"/>
    </location>
</feature>
<evidence type="ECO:0000313" key="2">
    <source>
        <dbReference type="EMBL" id="KAF2587746.1"/>
    </source>
</evidence>
<evidence type="ECO:0000256" key="1">
    <source>
        <dbReference type="SAM" id="MobiDB-lite"/>
    </source>
</evidence>
<protein>
    <submittedName>
        <fullName evidence="2">Uncharacterized protein</fullName>
    </submittedName>
</protein>
<feature type="compositionally biased region" description="Polar residues" evidence="1">
    <location>
        <begin position="25"/>
        <end position="39"/>
    </location>
</feature>
<dbReference type="AlphaFoldDB" id="A0A8S9K2W5"/>
<organism evidence="2">
    <name type="scientific">Brassica cretica</name>
    <name type="common">Mustard</name>
    <dbReference type="NCBI Taxonomy" id="69181"/>
    <lineage>
        <taxon>Eukaryota</taxon>
        <taxon>Viridiplantae</taxon>
        <taxon>Streptophyta</taxon>
        <taxon>Embryophyta</taxon>
        <taxon>Tracheophyta</taxon>
        <taxon>Spermatophyta</taxon>
        <taxon>Magnoliopsida</taxon>
        <taxon>eudicotyledons</taxon>
        <taxon>Gunneridae</taxon>
        <taxon>Pentapetalae</taxon>
        <taxon>rosids</taxon>
        <taxon>malvids</taxon>
        <taxon>Brassicales</taxon>
        <taxon>Brassicaceae</taxon>
        <taxon>Brassiceae</taxon>
        <taxon>Brassica</taxon>
    </lineage>
</organism>
<comment type="caution">
    <text evidence="2">The sequence shown here is derived from an EMBL/GenBank/DDBJ whole genome shotgun (WGS) entry which is preliminary data.</text>
</comment>
<feature type="region of interest" description="Disordered" evidence="1">
    <location>
        <begin position="25"/>
        <end position="58"/>
    </location>
</feature>